<organism evidence="14 15">
    <name type="scientific">Candidatus Fimenecus excrementigallinarum</name>
    <dbReference type="NCBI Taxonomy" id="2840816"/>
    <lineage>
        <taxon>Bacteria</taxon>
        <taxon>Bacillati</taxon>
        <taxon>Bacillota</taxon>
        <taxon>Clostridia</taxon>
        <taxon>Candidatus Fimenecus</taxon>
    </lineage>
</organism>
<dbReference type="PIRSF" id="PIRSF000460">
    <property type="entry name" value="Pprylas_GlgP"/>
    <property type="match status" value="1"/>
</dbReference>
<feature type="compositionally biased region" description="Basic and acidic residues" evidence="13">
    <location>
        <begin position="868"/>
        <end position="884"/>
    </location>
</feature>
<dbReference type="EMBL" id="DVMW01000049">
    <property type="protein sequence ID" value="HIU36646.1"/>
    <property type="molecule type" value="Genomic_DNA"/>
</dbReference>
<reference evidence="14" key="2">
    <citation type="journal article" date="2021" name="PeerJ">
        <title>Extensive microbial diversity within the chicken gut microbiome revealed by metagenomics and culture.</title>
        <authorList>
            <person name="Gilroy R."/>
            <person name="Ravi A."/>
            <person name="Getino M."/>
            <person name="Pursley I."/>
            <person name="Horton D.L."/>
            <person name="Alikhan N.F."/>
            <person name="Baker D."/>
            <person name="Gharbi K."/>
            <person name="Hall N."/>
            <person name="Watson M."/>
            <person name="Adriaenssens E.M."/>
            <person name="Foster-Nyarko E."/>
            <person name="Jarju S."/>
            <person name="Secka A."/>
            <person name="Antonio M."/>
            <person name="Oren A."/>
            <person name="Chaudhuri R.R."/>
            <person name="La Ragione R."/>
            <person name="Hildebrand F."/>
            <person name="Pallen M.J."/>
        </authorList>
    </citation>
    <scope>NUCLEOTIDE SEQUENCE</scope>
    <source>
        <strain evidence="14">ChiGjej1B1-19959</strain>
    </source>
</reference>
<dbReference type="FunFam" id="3.40.50.2000:FF:000005">
    <property type="entry name" value="Alpha-1,4 glucan phosphorylase"/>
    <property type="match status" value="1"/>
</dbReference>
<dbReference type="AlphaFoldDB" id="A0A9D1IH55"/>
<gene>
    <name evidence="14" type="ORF">IAC53_08590</name>
</gene>
<comment type="function">
    <text evidence="10">Phosphorylase is an important allosteric enzyme in carbohydrate metabolism. Enzymes from different sources differ in their regulatory mechanisms and in their natural substrates. However, all known phosphorylases share catalytic and structural properties.</text>
</comment>
<dbReference type="SUPFAM" id="SSF53756">
    <property type="entry name" value="UDP-Glycosyltransferase/glycogen phosphorylase"/>
    <property type="match status" value="1"/>
</dbReference>
<evidence type="ECO:0000256" key="10">
    <source>
        <dbReference type="ARBA" id="ARBA00025174"/>
    </source>
</evidence>
<reference evidence="14" key="1">
    <citation type="submission" date="2020-10" db="EMBL/GenBank/DDBJ databases">
        <authorList>
            <person name="Gilroy R."/>
        </authorList>
    </citation>
    <scope>NUCLEOTIDE SEQUENCE</scope>
    <source>
        <strain evidence="14">ChiGjej1B1-19959</strain>
    </source>
</reference>
<evidence type="ECO:0000256" key="13">
    <source>
        <dbReference type="SAM" id="MobiDB-lite"/>
    </source>
</evidence>
<dbReference type="InterPro" id="IPR000811">
    <property type="entry name" value="Glyco_trans_35"/>
</dbReference>
<keyword evidence="8 11" id="KW-0663">Pyridoxal phosphate</keyword>
<evidence type="ECO:0000256" key="3">
    <source>
        <dbReference type="ARBA" id="ARBA00006047"/>
    </source>
</evidence>
<comment type="catalytic activity">
    <reaction evidence="1 12">
        <text>[(1-&gt;4)-alpha-D-glucosyl](n) + phosphate = [(1-&gt;4)-alpha-D-glucosyl](n-1) + alpha-D-glucose 1-phosphate</text>
        <dbReference type="Rhea" id="RHEA:41732"/>
        <dbReference type="Rhea" id="RHEA-COMP:9584"/>
        <dbReference type="Rhea" id="RHEA-COMP:9586"/>
        <dbReference type="ChEBI" id="CHEBI:15444"/>
        <dbReference type="ChEBI" id="CHEBI:43474"/>
        <dbReference type="ChEBI" id="CHEBI:58601"/>
        <dbReference type="EC" id="2.4.1.1"/>
    </reaction>
</comment>
<evidence type="ECO:0000256" key="7">
    <source>
        <dbReference type="ARBA" id="ARBA00022679"/>
    </source>
</evidence>
<keyword evidence="6 12" id="KW-0328">Glycosyltransferase</keyword>
<evidence type="ECO:0000256" key="6">
    <source>
        <dbReference type="ARBA" id="ARBA00022676"/>
    </source>
</evidence>
<evidence type="ECO:0000256" key="12">
    <source>
        <dbReference type="RuleBase" id="RU000587"/>
    </source>
</evidence>
<dbReference type="EC" id="2.4.1.1" evidence="12"/>
<feature type="compositionally biased region" description="Basic and acidic residues" evidence="13">
    <location>
        <begin position="850"/>
        <end position="859"/>
    </location>
</feature>
<dbReference type="InterPro" id="IPR011833">
    <property type="entry name" value="Glycg_phsphrylas"/>
</dbReference>
<dbReference type="Pfam" id="PF00343">
    <property type="entry name" value="Phosphorylase"/>
    <property type="match status" value="1"/>
</dbReference>
<dbReference type="PANTHER" id="PTHR11468:SF3">
    <property type="entry name" value="GLYCOGEN PHOSPHORYLASE, LIVER FORM"/>
    <property type="match status" value="1"/>
</dbReference>
<evidence type="ECO:0000313" key="14">
    <source>
        <dbReference type="EMBL" id="HIU36646.1"/>
    </source>
</evidence>
<keyword evidence="9 12" id="KW-0119">Carbohydrate metabolism</keyword>
<evidence type="ECO:0000256" key="1">
    <source>
        <dbReference type="ARBA" id="ARBA00001275"/>
    </source>
</evidence>
<keyword evidence="4" id="KW-0597">Phosphoprotein</keyword>
<evidence type="ECO:0000256" key="2">
    <source>
        <dbReference type="ARBA" id="ARBA00001933"/>
    </source>
</evidence>
<dbReference type="GO" id="GO:0005737">
    <property type="term" value="C:cytoplasm"/>
    <property type="evidence" value="ECO:0007669"/>
    <property type="project" value="TreeGrafter"/>
</dbReference>
<evidence type="ECO:0000256" key="8">
    <source>
        <dbReference type="ARBA" id="ARBA00022898"/>
    </source>
</evidence>
<comment type="similarity">
    <text evidence="3 12">Belongs to the glycogen phosphorylase family.</text>
</comment>
<comment type="function">
    <text evidence="12">Allosteric enzyme that catalyzes the rate-limiting step in glycogen catabolism, the phosphorolytic cleavage of glycogen to produce glucose-1-phosphate, and plays a central role in maintaining cellular and organismal glucose homeostasis.</text>
</comment>
<evidence type="ECO:0000256" key="5">
    <source>
        <dbReference type="ARBA" id="ARBA00022600"/>
    </source>
</evidence>
<name>A0A9D1IH55_9FIRM</name>
<dbReference type="Proteomes" id="UP000824071">
    <property type="component" value="Unassembled WGS sequence"/>
</dbReference>
<feature type="modified residue" description="N6-(pyridoxal phosphate)lysine" evidence="11">
    <location>
        <position position="654"/>
    </location>
</feature>
<dbReference type="GO" id="GO:0008184">
    <property type="term" value="F:glycogen phosphorylase activity"/>
    <property type="evidence" value="ECO:0007669"/>
    <property type="project" value="InterPro"/>
</dbReference>
<keyword evidence="5" id="KW-0321">Glycogen metabolism</keyword>
<feature type="region of interest" description="Disordered" evidence="13">
    <location>
        <begin position="817"/>
        <end position="896"/>
    </location>
</feature>
<dbReference type="FunFam" id="3.40.50.2000:FF:000153">
    <property type="entry name" value="Alpha-1,4 glucan phosphorylase"/>
    <property type="match status" value="1"/>
</dbReference>
<comment type="caution">
    <text evidence="14">The sequence shown here is derived from an EMBL/GenBank/DDBJ whole genome shotgun (WGS) entry which is preliminary data.</text>
</comment>
<evidence type="ECO:0000313" key="15">
    <source>
        <dbReference type="Proteomes" id="UP000824071"/>
    </source>
</evidence>
<feature type="compositionally biased region" description="Basic residues" evidence="13">
    <location>
        <begin position="885"/>
        <end position="896"/>
    </location>
</feature>
<evidence type="ECO:0000256" key="11">
    <source>
        <dbReference type="PIRSR" id="PIRSR000460-1"/>
    </source>
</evidence>
<dbReference type="CDD" id="cd04300">
    <property type="entry name" value="GT35_Glycogen_Phosphorylase"/>
    <property type="match status" value="1"/>
</dbReference>
<dbReference type="InterPro" id="IPR035090">
    <property type="entry name" value="Pyridoxal_P_attach_site"/>
</dbReference>
<dbReference type="GO" id="GO:0005980">
    <property type="term" value="P:glycogen catabolic process"/>
    <property type="evidence" value="ECO:0007669"/>
    <property type="project" value="TreeGrafter"/>
</dbReference>
<dbReference type="GO" id="GO:0030170">
    <property type="term" value="F:pyridoxal phosphate binding"/>
    <property type="evidence" value="ECO:0007669"/>
    <property type="project" value="InterPro"/>
</dbReference>
<comment type="cofactor">
    <cofactor evidence="2 12">
        <name>pyridoxal 5'-phosphate</name>
        <dbReference type="ChEBI" id="CHEBI:597326"/>
    </cofactor>
</comment>
<sequence length="896" mass="98970">MNYALSKKKAKELLEAKLSHFMGVSPEEATDEQYYKAIALILRDMMSAGRADFSAQAAKAGTKKVYYLCMEFLMGRSLKNNLYNLNLTAVFQSVLADYGVKLENLYECEPDAGLGNGGLGRLAACYLDGLATQGYPARGYSILYEAGIFKQKLVDGWQTELPDFWLPGGDVWLVPHEESALEVRFEGNVQESWDGEFHHVEQVGYHPVQAVPYDMYVSGKDGKGISVLRLWAAKAPALDMSLFNQGDYMRAMEQNAMAEVISKVLYPADNHPEGKSLRLRQQYFLVSASVQDIVHRHLRVYSTMDNFADKVAVHINDTHPTLAIPELMRILLDECGYGWDDAWKIVTNAVAYTNHTVMAEALECWPEDLYRRLMPRIWQITKEIDNRFRSFVWQATGDAERVERMAVISNGVVRMANLCVAGSHSVNGVSALHSEILKDSVFHDFYLLTPDKFQNVTNGIAHRRWLCQANPKLSALLSDLIGDDFVLHGDALLRLRDYKDDKGVLEELGKIKRENKVRFAEQVKKQTGVTLDPDSVFDVQVKRLHEYKRQHLNALNILAQYLAIKANPNADFPAHTYIFGAKAAAGYVMAKKIISFICALGDMIHNDPDVRGRLKVVYCEDYNVTMAENLMPAADISEQISLAGTEASGTGNMKLMLNGAVTLGTMDGANIEIHDAVGADNIFIFGMRTPEVEELKRRGYDPLYFYNNNPELHSVLGFVARTPIAGKSFPDIANLVRHDPYMVLADFADYRATQQRAAAAYGDALGWNRMSLMNISGAGRFAADRAINEYAQNIWHTKPAFTPGEAGKAAGKAKAAKAANPAAAKPTAAKTAAAKPEAKPAAAKPAAKAETAKPADRAAAKPAAVAEKAQKVAKKAERLAEQAKKPGKTNGKAKTK</sequence>
<feature type="compositionally biased region" description="Low complexity" evidence="13">
    <location>
        <begin position="817"/>
        <end position="849"/>
    </location>
</feature>
<accession>A0A9D1IH55</accession>
<keyword evidence="7 12" id="KW-0808">Transferase</keyword>
<dbReference type="PANTHER" id="PTHR11468">
    <property type="entry name" value="GLYCOGEN PHOSPHORYLASE"/>
    <property type="match status" value="1"/>
</dbReference>
<protein>
    <recommendedName>
        <fullName evidence="12">Alpha-1,4 glucan phosphorylase</fullName>
        <ecNumber evidence="12">2.4.1.1</ecNumber>
    </recommendedName>
</protein>
<proteinExistence type="inferred from homology"/>
<dbReference type="Gene3D" id="3.40.50.2000">
    <property type="entry name" value="Glycogen Phosphorylase B"/>
    <property type="match status" value="2"/>
</dbReference>
<dbReference type="NCBIfam" id="TIGR02093">
    <property type="entry name" value="P_ylase"/>
    <property type="match status" value="1"/>
</dbReference>
<evidence type="ECO:0000256" key="4">
    <source>
        <dbReference type="ARBA" id="ARBA00022553"/>
    </source>
</evidence>
<dbReference type="PROSITE" id="PS00102">
    <property type="entry name" value="PHOSPHORYLASE"/>
    <property type="match status" value="1"/>
</dbReference>
<evidence type="ECO:0000256" key="9">
    <source>
        <dbReference type="ARBA" id="ARBA00023277"/>
    </source>
</evidence>